<dbReference type="Proteomes" id="UP000199042">
    <property type="component" value="Unassembled WGS sequence"/>
</dbReference>
<evidence type="ECO:0000313" key="3">
    <source>
        <dbReference type="Proteomes" id="UP000199042"/>
    </source>
</evidence>
<evidence type="ECO:0000313" key="2">
    <source>
        <dbReference type="EMBL" id="SDZ99377.1"/>
    </source>
</evidence>
<feature type="domain" description="Gp28/Gp37-like" evidence="1">
    <location>
        <begin position="61"/>
        <end position="325"/>
    </location>
</feature>
<proteinExistence type="predicted"/>
<keyword evidence="3" id="KW-1185">Reference proteome</keyword>
<accession>A0AB37ZXP7</accession>
<organism evidence="2 3">
    <name type="scientific">Trichococcus collinsii</name>
    <dbReference type="NCBI Taxonomy" id="157076"/>
    <lineage>
        <taxon>Bacteria</taxon>
        <taxon>Bacillati</taxon>
        <taxon>Bacillota</taxon>
        <taxon>Bacilli</taxon>
        <taxon>Lactobacillales</taxon>
        <taxon>Carnobacteriaceae</taxon>
        <taxon>Trichococcus</taxon>
    </lineage>
</organism>
<protein>
    <submittedName>
        <fullName evidence="2">Virus ReqiPepy6 Gp37-like protein</fullName>
    </submittedName>
</protein>
<reference evidence="2 3" key="1">
    <citation type="submission" date="2016-10" db="EMBL/GenBank/DDBJ databases">
        <authorList>
            <person name="Varghese N."/>
            <person name="Submissions S."/>
        </authorList>
    </citation>
    <scope>NUCLEOTIDE SEQUENCE [LARGE SCALE GENOMIC DNA]</scope>
    <source>
        <strain evidence="2 3">DSM 14526</strain>
    </source>
</reference>
<evidence type="ECO:0000259" key="1">
    <source>
        <dbReference type="Pfam" id="PF14594"/>
    </source>
</evidence>
<dbReference type="AlphaFoldDB" id="A0AB37ZXP7"/>
<gene>
    <name evidence="2" type="ORF">SAMN04488525_101813</name>
</gene>
<comment type="caution">
    <text evidence="2">The sequence shown here is derived from an EMBL/GenBank/DDBJ whole genome shotgun (WGS) entry which is preliminary data.</text>
</comment>
<dbReference type="EMBL" id="FNQH01000001">
    <property type="protein sequence ID" value="SDZ99377.1"/>
    <property type="molecule type" value="Genomic_DNA"/>
</dbReference>
<name>A0AB37ZXP7_9LACT</name>
<dbReference type="Pfam" id="PF14594">
    <property type="entry name" value="Sipho_Gp37"/>
    <property type="match status" value="1"/>
</dbReference>
<dbReference type="InterPro" id="IPR029432">
    <property type="entry name" value="Gp28/Gp37-like_dom"/>
</dbReference>
<sequence length="326" mass="35571">MELIHAKANIEEIQSLTEFDQYEAVSGLGFKYADNDFELQVEEAVWEKYPMIKGHYLYEIGTEWGGMVEDVNHVGTTVKVGGPTWRGMLARKIISPPAGQAYKAITAMEANQAIAALVGSSLGPLFAISTADSGMTVSGSFRYTNLLAAIHSMLQQYGARLEIIFDGTQVVLSAVSSVDYTDTELSQEYEAPLESSVAYGEAYNHVIALGRGELAEREVVELWRLDDGTITTTIQPAGSNDKQFVLDYPNAESLEELTSSATDKLIESSPVESIGINLDEIEIDFKLGDVVGGRDKVTGLTISKPITQKILKIDKNGRKINYKAGE</sequence>
<dbReference type="RefSeq" id="WP_086986855.1">
    <property type="nucleotide sequence ID" value="NZ_FJNA01000002.1"/>
</dbReference>